<gene>
    <name evidence="3" type="ORF">OLEA9_A045765</name>
</gene>
<dbReference type="Proteomes" id="UP000594638">
    <property type="component" value="Unassembled WGS sequence"/>
</dbReference>
<comment type="caution">
    <text evidence="3">The sequence shown here is derived from an EMBL/GenBank/DDBJ whole genome shotgun (WGS) entry which is preliminary data.</text>
</comment>
<accession>A0A8S0VGS8</accession>
<proteinExistence type="predicted"/>
<reference evidence="3 4" key="1">
    <citation type="submission" date="2019-12" db="EMBL/GenBank/DDBJ databases">
        <authorList>
            <person name="Alioto T."/>
            <person name="Alioto T."/>
            <person name="Gomez Garrido J."/>
        </authorList>
    </citation>
    <scope>NUCLEOTIDE SEQUENCE [LARGE SCALE GENOMIC DNA]</scope>
</reference>
<feature type="domain" description="DUF1664" evidence="2">
    <location>
        <begin position="91"/>
        <end position="211"/>
    </location>
</feature>
<keyword evidence="4" id="KW-1185">Reference proteome</keyword>
<keyword evidence="1" id="KW-0732">Signal</keyword>
<sequence>MALPLGKLTLIVGAGLAGSILAKEGRISDVSGFFSGAFKILKKLQRDDSTISNAKPKNDSLLRQVNSLREELQLLASSRSVTIVTSNTSGSGKYGVIIVVVVVGYGYIWWKGWKLSDMMFATRRGLNDACASVGKQLEGVYSSISATKRHLSSRIDRVDCKIDECVDNSTATKEEVSELRGEVKLIGADVQSVHHVVRSLETKISRIEGRQNETNFGVGKLVGFVRNLESNRPVEQIEGAASSSSRPALELPQVSSSWAVSLPASSSIEPPSPSDRSKKQPLQNTITASGLKVVSYCITNLHPSCASAWLVSNPSVPSFRIFMKSQMESECQALAPLGFQTGFMHQKIRTTKFPVLICLGERFLASVPLSLQETAV</sequence>
<evidence type="ECO:0000313" key="3">
    <source>
        <dbReference type="EMBL" id="CAA3031243.1"/>
    </source>
</evidence>
<dbReference type="AlphaFoldDB" id="A0A8S0VGS8"/>
<name>A0A8S0VGS8_OLEEU</name>
<evidence type="ECO:0000313" key="4">
    <source>
        <dbReference type="Proteomes" id="UP000594638"/>
    </source>
</evidence>
<evidence type="ECO:0000259" key="2">
    <source>
        <dbReference type="Pfam" id="PF07889"/>
    </source>
</evidence>
<dbReference type="Pfam" id="PF07889">
    <property type="entry name" value="DUF1664"/>
    <property type="match status" value="1"/>
</dbReference>
<dbReference type="OrthoDB" id="544175at2759"/>
<dbReference type="Gramene" id="OE9A045765T3">
    <property type="protein sequence ID" value="OE9A045765C3"/>
    <property type="gene ID" value="OE9A045765"/>
</dbReference>
<dbReference type="EMBL" id="CACTIH010009431">
    <property type="protein sequence ID" value="CAA3031243.1"/>
    <property type="molecule type" value="Genomic_DNA"/>
</dbReference>
<evidence type="ECO:0000256" key="1">
    <source>
        <dbReference type="SAM" id="SignalP"/>
    </source>
</evidence>
<protein>
    <recommendedName>
        <fullName evidence="2">DUF1664 domain-containing protein</fullName>
    </recommendedName>
</protein>
<dbReference type="PANTHER" id="PTHR47289:SF2">
    <property type="entry name" value="TRANSCRIPTION FACTOR, PUTATIVE (DUF1664)-RELATED"/>
    <property type="match status" value="1"/>
</dbReference>
<dbReference type="InterPro" id="IPR012458">
    <property type="entry name" value="DUF1664"/>
</dbReference>
<feature type="signal peptide" evidence="1">
    <location>
        <begin position="1"/>
        <end position="22"/>
    </location>
</feature>
<dbReference type="PANTHER" id="PTHR47289">
    <property type="entry name" value="TRANSCRIPTION FACTOR, PUTATIVE (DUF1664)-RELATED"/>
    <property type="match status" value="1"/>
</dbReference>
<organism evidence="3 4">
    <name type="scientific">Olea europaea subsp. europaea</name>
    <dbReference type="NCBI Taxonomy" id="158383"/>
    <lineage>
        <taxon>Eukaryota</taxon>
        <taxon>Viridiplantae</taxon>
        <taxon>Streptophyta</taxon>
        <taxon>Embryophyta</taxon>
        <taxon>Tracheophyta</taxon>
        <taxon>Spermatophyta</taxon>
        <taxon>Magnoliopsida</taxon>
        <taxon>eudicotyledons</taxon>
        <taxon>Gunneridae</taxon>
        <taxon>Pentapetalae</taxon>
        <taxon>asterids</taxon>
        <taxon>lamiids</taxon>
        <taxon>Lamiales</taxon>
        <taxon>Oleaceae</taxon>
        <taxon>Oleeae</taxon>
        <taxon>Olea</taxon>
    </lineage>
</organism>
<feature type="chain" id="PRO_5035749610" description="DUF1664 domain-containing protein" evidence="1">
    <location>
        <begin position="23"/>
        <end position="376"/>
    </location>
</feature>